<evidence type="ECO:0000313" key="2">
    <source>
        <dbReference type="Proteomes" id="UP000249748"/>
    </source>
</evidence>
<sequence length="88" mass="9683">MQTFGHAQLLQTTVFPAITDGLFCQYLHLALTSSLLLDLESNNISKLPAHLRSPDDMAGVVPSGALESQGLYQSLVQEHNRHDPRNRG</sequence>
<dbReference type="EMBL" id="KZ824535">
    <property type="protein sequence ID" value="RAK94696.1"/>
    <property type="molecule type" value="Genomic_DNA"/>
</dbReference>
<organism evidence="1 2">
    <name type="scientific">Aspergillus costaricaensis CBS 115574</name>
    <dbReference type="NCBI Taxonomy" id="1448317"/>
    <lineage>
        <taxon>Eukaryota</taxon>
        <taxon>Fungi</taxon>
        <taxon>Dikarya</taxon>
        <taxon>Ascomycota</taxon>
        <taxon>Pezizomycotina</taxon>
        <taxon>Eurotiomycetes</taxon>
        <taxon>Eurotiomycetidae</taxon>
        <taxon>Eurotiales</taxon>
        <taxon>Aspergillaceae</taxon>
        <taxon>Aspergillus</taxon>
        <taxon>Aspergillus subgen. Circumdati</taxon>
    </lineage>
</organism>
<name>A0ACD1IXD1_9EURO</name>
<protein>
    <submittedName>
        <fullName evidence="1">Uncharacterized protein</fullName>
    </submittedName>
</protein>
<keyword evidence="2" id="KW-1185">Reference proteome</keyword>
<dbReference type="Proteomes" id="UP000249748">
    <property type="component" value="Unassembled WGS sequence"/>
</dbReference>
<gene>
    <name evidence="1" type="ORF">BO79DRAFT_4782</name>
</gene>
<proteinExistence type="predicted"/>
<accession>A0ACD1IXD1</accession>
<evidence type="ECO:0000313" key="1">
    <source>
        <dbReference type="EMBL" id="RAK94696.1"/>
    </source>
</evidence>
<reference evidence="1" key="1">
    <citation type="submission" date="2018-02" db="EMBL/GenBank/DDBJ databases">
        <title>The genomes of Aspergillus section Nigri reveals drivers in fungal speciation.</title>
        <authorList>
            <consortium name="DOE Joint Genome Institute"/>
            <person name="Vesth T.C."/>
            <person name="Nybo J."/>
            <person name="Theobald S."/>
            <person name="Brandl J."/>
            <person name="Frisvad J.C."/>
            <person name="Nielsen K.F."/>
            <person name="Lyhne E.K."/>
            <person name="Kogle M.E."/>
            <person name="Kuo A."/>
            <person name="Riley R."/>
            <person name="Clum A."/>
            <person name="Nolan M."/>
            <person name="Lipzen A."/>
            <person name="Salamov A."/>
            <person name="Henrissat B."/>
            <person name="Wiebenga A."/>
            <person name="De vries R.P."/>
            <person name="Grigoriev I.V."/>
            <person name="Mortensen U.H."/>
            <person name="Andersen M.R."/>
            <person name="Baker S.E."/>
        </authorList>
    </citation>
    <scope>NUCLEOTIDE SEQUENCE</scope>
    <source>
        <strain evidence="1">CBS 115574</strain>
    </source>
</reference>